<comment type="caution">
    <text evidence="1">The sequence shown here is derived from an EMBL/GenBank/DDBJ whole genome shotgun (WGS) entry which is preliminary data.</text>
</comment>
<sequence>AKQFINETKEQYNITYPINQKIMTANPMNKLWLPVTTEEISQYNITLLITVPRQLIDTAHLLRESYYFIRIPD</sequence>
<dbReference type="Proteomes" id="UP000789860">
    <property type="component" value="Unassembled WGS sequence"/>
</dbReference>
<feature type="non-terminal residue" evidence="1">
    <location>
        <position position="1"/>
    </location>
</feature>
<evidence type="ECO:0000313" key="2">
    <source>
        <dbReference type="Proteomes" id="UP000789860"/>
    </source>
</evidence>
<proteinExistence type="predicted"/>
<accession>A0ACA9P8X1</accession>
<organism evidence="1 2">
    <name type="scientific">Scutellospora calospora</name>
    <dbReference type="NCBI Taxonomy" id="85575"/>
    <lineage>
        <taxon>Eukaryota</taxon>
        <taxon>Fungi</taxon>
        <taxon>Fungi incertae sedis</taxon>
        <taxon>Mucoromycota</taxon>
        <taxon>Glomeromycotina</taxon>
        <taxon>Glomeromycetes</taxon>
        <taxon>Diversisporales</taxon>
        <taxon>Gigasporaceae</taxon>
        <taxon>Scutellospora</taxon>
    </lineage>
</organism>
<keyword evidence="2" id="KW-1185">Reference proteome</keyword>
<reference evidence="1" key="1">
    <citation type="submission" date="2021-06" db="EMBL/GenBank/DDBJ databases">
        <authorList>
            <person name="Kallberg Y."/>
            <person name="Tangrot J."/>
            <person name="Rosling A."/>
        </authorList>
    </citation>
    <scope>NUCLEOTIDE SEQUENCE</scope>
    <source>
        <strain evidence="1">AU212A</strain>
    </source>
</reference>
<protein>
    <submittedName>
        <fullName evidence="1">6901_t:CDS:1</fullName>
    </submittedName>
</protein>
<evidence type="ECO:0000313" key="1">
    <source>
        <dbReference type="EMBL" id="CAG8695928.1"/>
    </source>
</evidence>
<gene>
    <name evidence="1" type="ORF">SCALOS_LOCUS10318</name>
</gene>
<name>A0ACA9P8X1_9GLOM</name>
<dbReference type="EMBL" id="CAJVPM010037596">
    <property type="protein sequence ID" value="CAG8695928.1"/>
    <property type="molecule type" value="Genomic_DNA"/>
</dbReference>